<protein>
    <submittedName>
        <fullName evidence="2">Uncharacterized protein</fullName>
    </submittedName>
</protein>
<gene>
    <name evidence="2" type="ORF">P175DRAFT_0497113</name>
</gene>
<dbReference type="EMBL" id="MSFN02000001">
    <property type="protein sequence ID" value="PTU23986.1"/>
    <property type="molecule type" value="Genomic_DNA"/>
</dbReference>
<dbReference type="Proteomes" id="UP000244073">
    <property type="component" value="Unassembled WGS sequence"/>
</dbReference>
<dbReference type="VEuPathDB" id="FungiDB:P175DRAFT_0497113"/>
<feature type="region of interest" description="Disordered" evidence="1">
    <location>
        <begin position="1"/>
        <end position="39"/>
    </location>
</feature>
<name>A0A2T5M659_9EURO</name>
<dbReference type="GeneID" id="63813087"/>
<evidence type="ECO:0000256" key="1">
    <source>
        <dbReference type="SAM" id="MobiDB-lite"/>
    </source>
</evidence>
<dbReference type="AlphaFoldDB" id="A0A2T5M659"/>
<sequence length="185" mass="20530">MAAAADQDAVRKKIEPAMEERSKELHMGDQSTEPQQSRAGIRNITSLLADLGFKVTLTPHAYGVETAFMAEYGSGGRVVAFNAEINTYADLRPNPTICTLYASAMSSLGSTRQMRRAIQWSAWVNGSRERFIRVSGNPSIWSDSSRARMQESHAWFHCRGWYKGGPRFMSGRREGYGSGGMERVG</sequence>
<evidence type="ECO:0000313" key="3">
    <source>
        <dbReference type="Proteomes" id="UP000244073"/>
    </source>
</evidence>
<feature type="compositionally biased region" description="Basic and acidic residues" evidence="1">
    <location>
        <begin position="8"/>
        <end position="27"/>
    </location>
</feature>
<dbReference type="RefSeq" id="XP_040755378.1">
    <property type="nucleotide sequence ID" value="XM_040896205.1"/>
</dbReference>
<evidence type="ECO:0000313" key="2">
    <source>
        <dbReference type="EMBL" id="PTU23986.1"/>
    </source>
</evidence>
<feature type="compositionally biased region" description="Polar residues" evidence="1">
    <location>
        <begin position="29"/>
        <end position="39"/>
    </location>
</feature>
<dbReference type="OrthoDB" id="6119954at2759"/>
<organism evidence="2 3">
    <name type="scientific">Aspergillus ochraceoroseus IBT 24754</name>
    <dbReference type="NCBI Taxonomy" id="1392256"/>
    <lineage>
        <taxon>Eukaryota</taxon>
        <taxon>Fungi</taxon>
        <taxon>Dikarya</taxon>
        <taxon>Ascomycota</taxon>
        <taxon>Pezizomycotina</taxon>
        <taxon>Eurotiomycetes</taxon>
        <taxon>Eurotiomycetidae</taxon>
        <taxon>Eurotiales</taxon>
        <taxon>Aspergillaceae</taxon>
        <taxon>Aspergillus</taxon>
        <taxon>Aspergillus subgen. Nidulantes</taxon>
    </lineage>
</organism>
<comment type="caution">
    <text evidence="2">The sequence shown here is derived from an EMBL/GenBank/DDBJ whole genome shotgun (WGS) entry which is preliminary data.</text>
</comment>
<proteinExistence type="predicted"/>
<reference evidence="2 3" key="1">
    <citation type="journal article" date="2018" name="Proc. Natl. Acad. Sci. U.S.A.">
        <title>Linking secondary metabolites to gene clusters through genome sequencing of six diverse Aspergillus species.</title>
        <authorList>
            <person name="Kaerboelling I."/>
            <person name="Vesth T.C."/>
            <person name="Frisvad J.C."/>
            <person name="Nybo J.L."/>
            <person name="Theobald S."/>
            <person name="Kuo A."/>
            <person name="Bowyer P."/>
            <person name="Matsuda Y."/>
            <person name="Mondo S."/>
            <person name="Lyhne E.K."/>
            <person name="Kogle M.E."/>
            <person name="Clum A."/>
            <person name="Lipzen A."/>
            <person name="Salamov A."/>
            <person name="Ngan C.Y."/>
            <person name="Daum C."/>
            <person name="Chiniquy J."/>
            <person name="Barry K."/>
            <person name="LaButti K."/>
            <person name="Haridas S."/>
            <person name="Simmons B.A."/>
            <person name="Magnuson J.K."/>
            <person name="Mortensen U.H."/>
            <person name="Larsen T.O."/>
            <person name="Grigoriev I.V."/>
            <person name="Baker S.E."/>
            <person name="Andersen M.R."/>
        </authorList>
    </citation>
    <scope>NUCLEOTIDE SEQUENCE [LARGE SCALE GENOMIC DNA]</scope>
    <source>
        <strain evidence="2 3">IBT 24754</strain>
    </source>
</reference>
<dbReference type="Gene3D" id="3.40.630.10">
    <property type="entry name" value="Zn peptidases"/>
    <property type="match status" value="1"/>
</dbReference>
<accession>A0A2T5M659</accession>